<proteinExistence type="predicted"/>
<dbReference type="AlphaFoldDB" id="A0A8J2K1M7"/>
<comment type="caution">
    <text evidence="1">The sequence shown here is derived from an EMBL/GenBank/DDBJ whole genome shotgun (WGS) entry which is preliminary data.</text>
</comment>
<evidence type="ECO:0000313" key="1">
    <source>
        <dbReference type="EMBL" id="CAG7731558.1"/>
    </source>
</evidence>
<dbReference type="Proteomes" id="UP000708208">
    <property type="component" value="Unassembled WGS sequence"/>
</dbReference>
<gene>
    <name evidence="1" type="ORF">AFUS01_LOCUS20140</name>
</gene>
<evidence type="ECO:0000313" key="2">
    <source>
        <dbReference type="Proteomes" id="UP000708208"/>
    </source>
</evidence>
<organism evidence="1 2">
    <name type="scientific">Allacma fusca</name>
    <dbReference type="NCBI Taxonomy" id="39272"/>
    <lineage>
        <taxon>Eukaryota</taxon>
        <taxon>Metazoa</taxon>
        <taxon>Ecdysozoa</taxon>
        <taxon>Arthropoda</taxon>
        <taxon>Hexapoda</taxon>
        <taxon>Collembola</taxon>
        <taxon>Symphypleona</taxon>
        <taxon>Sminthuridae</taxon>
        <taxon>Allacma</taxon>
    </lineage>
</organism>
<protein>
    <submittedName>
        <fullName evidence="1">Uncharacterized protein</fullName>
    </submittedName>
</protein>
<reference evidence="1" key="1">
    <citation type="submission" date="2021-06" db="EMBL/GenBank/DDBJ databases">
        <authorList>
            <person name="Hodson N. C."/>
            <person name="Mongue J. A."/>
            <person name="Jaron S. K."/>
        </authorList>
    </citation>
    <scope>NUCLEOTIDE SEQUENCE</scope>
</reference>
<keyword evidence="2" id="KW-1185">Reference proteome</keyword>
<feature type="non-terminal residue" evidence="1">
    <location>
        <position position="69"/>
    </location>
</feature>
<name>A0A8J2K1M7_9HEXA</name>
<accession>A0A8J2K1M7</accession>
<sequence length="69" mass="7650">LPETSKPFKDEKKLVEKLKSQSIITAKSFPDKYASAYFASKCPKKLAADKDEGLICILDLIIKTCTGKN</sequence>
<dbReference type="EMBL" id="CAJVCH010215085">
    <property type="protein sequence ID" value="CAG7731558.1"/>
    <property type="molecule type" value="Genomic_DNA"/>
</dbReference>